<evidence type="ECO:0000256" key="1">
    <source>
        <dbReference type="SAM" id="MobiDB-lite"/>
    </source>
</evidence>
<dbReference type="AlphaFoldDB" id="A0AAV3RZA1"/>
<name>A0AAV3RZA1_LITER</name>
<dbReference type="Proteomes" id="UP001454036">
    <property type="component" value="Unassembled WGS sequence"/>
</dbReference>
<proteinExistence type="predicted"/>
<reference evidence="2 3" key="1">
    <citation type="submission" date="2024-01" db="EMBL/GenBank/DDBJ databases">
        <title>The complete chloroplast genome sequence of Lithospermum erythrorhizon: insights into the phylogenetic relationship among Boraginaceae species and the maternal lineages of purple gromwells.</title>
        <authorList>
            <person name="Okada T."/>
            <person name="Watanabe K."/>
        </authorList>
    </citation>
    <scope>NUCLEOTIDE SEQUENCE [LARGE SCALE GENOMIC DNA]</scope>
</reference>
<gene>
    <name evidence="2" type="ORF">LIER_33448</name>
</gene>
<evidence type="ECO:0000313" key="2">
    <source>
        <dbReference type="EMBL" id="GAA0186160.1"/>
    </source>
</evidence>
<feature type="region of interest" description="Disordered" evidence="1">
    <location>
        <begin position="105"/>
        <end position="138"/>
    </location>
</feature>
<organism evidence="2 3">
    <name type="scientific">Lithospermum erythrorhizon</name>
    <name type="common">Purple gromwell</name>
    <name type="synonym">Lithospermum officinale var. erythrorhizon</name>
    <dbReference type="NCBI Taxonomy" id="34254"/>
    <lineage>
        <taxon>Eukaryota</taxon>
        <taxon>Viridiplantae</taxon>
        <taxon>Streptophyta</taxon>
        <taxon>Embryophyta</taxon>
        <taxon>Tracheophyta</taxon>
        <taxon>Spermatophyta</taxon>
        <taxon>Magnoliopsida</taxon>
        <taxon>eudicotyledons</taxon>
        <taxon>Gunneridae</taxon>
        <taxon>Pentapetalae</taxon>
        <taxon>asterids</taxon>
        <taxon>lamiids</taxon>
        <taxon>Boraginales</taxon>
        <taxon>Boraginaceae</taxon>
        <taxon>Boraginoideae</taxon>
        <taxon>Lithospermeae</taxon>
        <taxon>Lithospermum</taxon>
    </lineage>
</organism>
<evidence type="ECO:0000313" key="3">
    <source>
        <dbReference type="Proteomes" id="UP001454036"/>
    </source>
</evidence>
<sequence length="167" mass="17445">MGDCRDINLPGEVTKGHKNSRMEKGGNLGEIEGWDADVGKKNHMMHGEVLGDMGSRGRRDIQGGSIEWIVASQTGVDDDNFLPLQHRRGATAGGKVDYAMRGKENISPNCGGEDEGLEGTTSDQAGLLGGKKKKGKAGGSMTRLIEGAAKIGAEIGEKRGPGISEAG</sequence>
<comment type="caution">
    <text evidence="2">The sequence shown here is derived from an EMBL/GenBank/DDBJ whole genome shotgun (WGS) entry which is preliminary data.</text>
</comment>
<protein>
    <submittedName>
        <fullName evidence="2">Uncharacterized protein</fullName>
    </submittedName>
</protein>
<keyword evidence="3" id="KW-1185">Reference proteome</keyword>
<accession>A0AAV3RZA1</accession>
<dbReference type="EMBL" id="BAABME010013429">
    <property type="protein sequence ID" value="GAA0186160.1"/>
    <property type="molecule type" value="Genomic_DNA"/>
</dbReference>
<feature type="region of interest" description="Disordered" evidence="1">
    <location>
        <begin position="1"/>
        <end position="28"/>
    </location>
</feature>